<dbReference type="EMBL" id="PHWZ01000308">
    <property type="protein sequence ID" value="TEY46982.1"/>
    <property type="molecule type" value="Genomic_DNA"/>
</dbReference>
<proteinExistence type="predicted"/>
<evidence type="ECO:0000313" key="2">
    <source>
        <dbReference type="EMBL" id="TEY46982.1"/>
    </source>
</evidence>
<dbReference type="Pfam" id="PF00293">
    <property type="entry name" value="NUDIX"/>
    <property type="match status" value="1"/>
</dbReference>
<dbReference type="Gene3D" id="3.90.79.10">
    <property type="entry name" value="Nucleoside Triphosphate Pyrophosphohydrolase"/>
    <property type="match status" value="1"/>
</dbReference>
<dbReference type="PANTHER" id="PTHR43736">
    <property type="entry name" value="ADP-RIBOSE PYROPHOSPHATASE"/>
    <property type="match status" value="1"/>
</dbReference>
<gene>
    <name evidence="2" type="ORF">BOTCAL_0309g00110</name>
</gene>
<evidence type="ECO:0000313" key="3">
    <source>
        <dbReference type="Proteomes" id="UP000297299"/>
    </source>
</evidence>
<dbReference type="STRING" id="38488.A0A4Y8CU28"/>
<name>A0A4Y8CU28_9HELO</name>
<accession>A0A4Y8CU28</accession>
<reference evidence="2 3" key="1">
    <citation type="submission" date="2017-11" db="EMBL/GenBank/DDBJ databases">
        <title>Comparative genomics of Botrytis spp.</title>
        <authorList>
            <person name="Valero-Jimenez C.A."/>
            <person name="Tapia P."/>
            <person name="Veloso J."/>
            <person name="Silva-Moreno E."/>
            <person name="Staats M."/>
            <person name="Valdes J.H."/>
            <person name="Van Kan J.A.L."/>
        </authorList>
    </citation>
    <scope>NUCLEOTIDE SEQUENCE [LARGE SCALE GENOMIC DNA]</scope>
    <source>
        <strain evidence="2 3">MUCL2830</strain>
    </source>
</reference>
<dbReference type="SUPFAM" id="SSF55811">
    <property type="entry name" value="Nudix"/>
    <property type="match status" value="1"/>
</dbReference>
<protein>
    <recommendedName>
        <fullName evidence="1">Nudix hydrolase domain-containing protein</fullName>
    </recommendedName>
</protein>
<comment type="caution">
    <text evidence="2">The sequence shown here is derived from an EMBL/GenBank/DDBJ whole genome shotgun (WGS) entry which is preliminary data.</text>
</comment>
<dbReference type="PANTHER" id="PTHR43736:SF1">
    <property type="entry name" value="DIHYDRONEOPTERIN TRIPHOSPHATE DIPHOSPHATASE"/>
    <property type="match status" value="1"/>
</dbReference>
<dbReference type="Proteomes" id="UP000297299">
    <property type="component" value="Unassembled WGS sequence"/>
</dbReference>
<dbReference type="InterPro" id="IPR015797">
    <property type="entry name" value="NUDIX_hydrolase-like_dom_sf"/>
</dbReference>
<dbReference type="AlphaFoldDB" id="A0A4Y8CU28"/>
<dbReference type="OrthoDB" id="276276at2759"/>
<keyword evidence="3" id="KW-1185">Reference proteome</keyword>
<dbReference type="InterPro" id="IPR000086">
    <property type="entry name" value="NUDIX_hydrolase_dom"/>
</dbReference>
<organism evidence="2 3">
    <name type="scientific">Botryotinia calthae</name>
    <dbReference type="NCBI Taxonomy" id="38488"/>
    <lineage>
        <taxon>Eukaryota</taxon>
        <taxon>Fungi</taxon>
        <taxon>Dikarya</taxon>
        <taxon>Ascomycota</taxon>
        <taxon>Pezizomycotina</taxon>
        <taxon>Leotiomycetes</taxon>
        <taxon>Helotiales</taxon>
        <taxon>Sclerotiniaceae</taxon>
        <taxon>Botryotinia</taxon>
    </lineage>
</organism>
<sequence>MANFPPITDRSFGIYTIRYLPSLTLSTPPPVPSTENTEVLLIHQKTIWESVPPFWCFPKGHAETGDASTLHTAIRELEEETSLKVKPEDVLRFKPAEHSGEIEGQDSKDWDGSFSERYINPVRKNGKEVRYWLALVGKEEGEKEIKLQEKEVAGYKWCSWDEAAEKVTYDETKATLRRAVAMLEGYGKVDGEVKAKVRDSNGQ</sequence>
<dbReference type="PROSITE" id="PS51462">
    <property type="entry name" value="NUDIX"/>
    <property type="match status" value="1"/>
</dbReference>
<feature type="domain" description="Nudix hydrolase" evidence="1">
    <location>
        <begin position="7"/>
        <end position="184"/>
    </location>
</feature>
<evidence type="ECO:0000259" key="1">
    <source>
        <dbReference type="PROSITE" id="PS51462"/>
    </source>
</evidence>